<evidence type="ECO:0000256" key="1">
    <source>
        <dbReference type="SAM" id="Phobius"/>
    </source>
</evidence>
<keyword evidence="1" id="KW-0812">Transmembrane</keyword>
<comment type="caution">
    <text evidence="2">The sequence shown here is derived from an EMBL/GenBank/DDBJ whole genome shotgun (WGS) entry which is preliminary data.</text>
</comment>
<dbReference type="OrthoDB" id="4768569at2759"/>
<feature type="transmembrane region" description="Helical" evidence="1">
    <location>
        <begin position="150"/>
        <end position="174"/>
    </location>
</feature>
<feature type="transmembrane region" description="Helical" evidence="1">
    <location>
        <begin position="124"/>
        <end position="144"/>
    </location>
</feature>
<organism evidence="2 3">
    <name type="scientific">Amylocarpus encephaloides</name>
    <dbReference type="NCBI Taxonomy" id="45428"/>
    <lineage>
        <taxon>Eukaryota</taxon>
        <taxon>Fungi</taxon>
        <taxon>Dikarya</taxon>
        <taxon>Ascomycota</taxon>
        <taxon>Pezizomycotina</taxon>
        <taxon>Leotiomycetes</taxon>
        <taxon>Helotiales</taxon>
        <taxon>Helotiales incertae sedis</taxon>
        <taxon>Amylocarpus</taxon>
    </lineage>
</organism>
<protein>
    <submittedName>
        <fullName evidence="2">Uncharacterized protein</fullName>
    </submittedName>
</protein>
<proteinExistence type="predicted"/>
<dbReference type="Proteomes" id="UP000824998">
    <property type="component" value="Unassembled WGS sequence"/>
</dbReference>
<evidence type="ECO:0000313" key="2">
    <source>
        <dbReference type="EMBL" id="KAG9233251.1"/>
    </source>
</evidence>
<keyword evidence="3" id="KW-1185">Reference proteome</keyword>
<gene>
    <name evidence="2" type="ORF">BJ875DRAFT_52213</name>
</gene>
<evidence type="ECO:0000313" key="3">
    <source>
        <dbReference type="Proteomes" id="UP000824998"/>
    </source>
</evidence>
<accession>A0A9P8C5P8</accession>
<reference evidence="2" key="1">
    <citation type="journal article" date="2021" name="IMA Fungus">
        <title>Genomic characterization of three marine fungi, including Emericellopsis atlantica sp. nov. with signatures of a generalist lifestyle and marine biomass degradation.</title>
        <authorList>
            <person name="Hagestad O.C."/>
            <person name="Hou L."/>
            <person name="Andersen J.H."/>
            <person name="Hansen E.H."/>
            <person name="Altermark B."/>
            <person name="Li C."/>
            <person name="Kuhnert E."/>
            <person name="Cox R.J."/>
            <person name="Crous P.W."/>
            <person name="Spatafora J.W."/>
            <person name="Lail K."/>
            <person name="Amirebrahimi M."/>
            <person name="Lipzen A."/>
            <person name="Pangilinan J."/>
            <person name="Andreopoulos W."/>
            <person name="Hayes R.D."/>
            <person name="Ng V."/>
            <person name="Grigoriev I.V."/>
            <person name="Jackson S.A."/>
            <person name="Sutton T.D.S."/>
            <person name="Dobson A.D.W."/>
            <person name="Rama T."/>
        </authorList>
    </citation>
    <scope>NUCLEOTIDE SEQUENCE</scope>
    <source>
        <strain evidence="2">TRa018bII</strain>
    </source>
</reference>
<name>A0A9P8C5P8_9HELO</name>
<sequence>MGFQNHQQIERYRYCSYSCFRPSANVAPPSASDDEINRHCSPHGLATCWEILFVASCSVITTSYTLHDEVRLNTPAGSIQQAQAFDPGSFSFIFDPSPGVLLGACIVEGCAISSFAYRRQAEDIFQAPLFVFAITGAIICGVALGINPNILMLGVIPWAVCLTMMTSASVHWLLRQWTRSRSSGSCCEVGEKEKLIQL</sequence>
<dbReference type="AlphaFoldDB" id="A0A9P8C5P8"/>
<keyword evidence="1" id="KW-0472">Membrane</keyword>
<keyword evidence="1" id="KW-1133">Transmembrane helix</keyword>
<dbReference type="EMBL" id="MU251509">
    <property type="protein sequence ID" value="KAG9233251.1"/>
    <property type="molecule type" value="Genomic_DNA"/>
</dbReference>